<comment type="similarity">
    <text evidence="1 10 11">Belongs to the HAM1 NTPase family.</text>
</comment>
<evidence type="ECO:0000256" key="1">
    <source>
        <dbReference type="ARBA" id="ARBA00008023"/>
    </source>
</evidence>
<evidence type="ECO:0000313" key="12">
    <source>
        <dbReference type="EMBL" id="MBO1319097.1"/>
    </source>
</evidence>
<dbReference type="EMBL" id="JAFREP010000008">
    <property type="protein sequence ID" value="MBO1319097.1"/>
    <property type="molecule type" value="Genomic_DNA"/>
</dbReference>
<evidence type="ECO:0000313" key="13">
    <source>
        <dbReference type="Proteomes" id="UP000664417"/>
    </source>
</evidence>
<keyword evidence="13" id="KW-1185">Reference proteome</keyword>
<proteinExistence type="inferred from homology"/>
<evidence type="ECO:0000256" key="6">
    <source>
        <dbReference type="ARBA" id="ARBA00022842"/>
    </source>
</evidence>
<comment type="subunit">
    <text evidence="2 10">Homodimer.</text>
</comment>
<keyword evidence="5 10" id="KW-0378">Hydrolase</keyword>
<dbReference type="GO" id="GO:0009146">
    <property type="term" value="P:purine nucleoside triphosphate catabolic process"/>
    <property type="evidence" value="ECO:0007669"/>
    <property type="project" value="UniProtKB-UniRule"/>
</dbReference>
<evidence type="ECO:0000256" key="11">
    <source>
        <dbReference type="RuleBase" id="RU003781"/>
    </source>
</evidence>
<gene>
    <name evidence="12" type="primary">rdgB</name>
    <name evidence="12" type="ORF">J3U88_11560</name>
</gene>
<evidence type="ECO:0000256" key="3">
    <source>
        <dbReference type="ARBA" id="ARBA00022723"/>
    </source>
</evidence>
<comment type="catalytic activity">
    <reaction evidence="8 10">
        <text>dITP + H2O = dIMP + diphosphate + H(+)</text>
        <dbReference type="Rhea" id="RHEA:28342"/>
        <dbReference type="ChEBI" id="CHEBI:15377"/>
        <dbReference type="ChEBI" id="CHEBI:15378"/>
        <dbReference type="ChEBI" id="CHEBI:33019"/>
        <dbReference type="ChEBI" id="CHEBI:61194"/>
        <dbReference type="ChEBI" id="CHEBI:61382"/>
        <dbReference type="EC" id="3.6.1.66"/>
    </reaction>
</comment>
<keyword evidence="4 10" id="KW-0547">Nucleotide-binding</keyword>
<dbReference type="RefSeq" id="WP_207858917.1">
    <property type="nucleotide sequence ID" value="NZ_JAFREP010000008.1"/>
</dbReference>
<comment type="catalytic activity">
    <reaction evidence="10">
        <text>ITP + H2O = IMP + diphosphate + H(+)</text>
        <dbReference type="Rhea" id="RHEA:29399"/>
        <dbReference type="ChEBI" id="CHEBI:15377"/>
        <dbReference type="ChEBI" id="CHEBI:15378"/>
        <dbReference type="ChEBI" id="CHEBI:33019"/>
        <dbReference type="ChEBI" id="CHEBI:58053"/>
        <dbReference type="ChEBI" id="CHEBI:61402"/>
        <dbReference type="EC" id="3.6.1.66"/>
    </reaction>
</comment>
<comment type="function">
    <text evidence="10">Pyrophosphatase that catalyzes the hydrolysis of nucleoside triphosphates to their monophosphate derivatives, with a high preference for the non-canonical purine nucleotides XTP (xanthosine triphosphate), dITP (deoxyinosine triphosphate) and ITP. Seems to function as a house-cleaning enzyme that removes non-canonical purine nucleotides from the nucleotide pool, thus preventing their incorporation into DNA/RNA and avoiding chromosomal lesions.</text>
</comment>
<comment type="caution">
    <text evidence="10">Lacks conserved residue(s) required for the propagation of feature annotation.</text>
</comment>
<keyword evidence="6 10" id="KW-0460">Magnesium</keyword>
<comment type="catalytic activity">
    <reaction evidence="9 10">
        <text>XTP + H2O = XMP + diphosphate + H(+)</text>
        <dbReference type="Rhea" id="RHEA:28610"/>
        <dbReference type="ChEBI" id="CHEBI:15377"/>
        <dbReference type="ChEBI" id="CHEBI:15378"/>
        <dbReference type="ChEBI" id="CHEBI:33019"/>
        <dbReference type="ChEBI" id="CHEBI:57464"/>
        <dbReference type="ChEBI" id="CHEBI:61314"/>
        <dbReference type="EC" id="3.6.1.66"/>
    </reaction>
</comment>
<dbReference type="GO" id="GO:0005829">
    <property type="term" value="C:cytosol"/>
    <property type="evidence" value="ECO:0007669"/>
    <property type="project" value="TreeGrafter"/>
</dbReference>
<dbReference type="GO" id="GO:0046872">
    <property type="term" value="F:metal ion binding"/>
    <property type="evidence" value="ECO:0007669"/>
    <property type="project" value="UniProtKB-KW"/>
</dbReference>
<name>A0A8J7U2Z6_9BACT</name>
<dbReference type="GO" id="GO:0009117">
    <property type="term" value="P:nucleotide metabolic process"/>
    <property type="evidence" value="ECO:0007669"/>
    <property type="project" value="UniProtKB-KW"/>
</dbReference>
<dbReference type="InterPro" id="IPR002637">
    <property type="entry name" value="RdgB/HAM1"/>
</dbReference>
<organism evidence="12 13">
    <name type="scientific">Acanthopleuribacter pedis</name>
    <dbReference type="NCBI Taxonomy" id="442870"/>
    <lineage>
        <taxon>Bacteria</taxon>
        <taxon>Pseudomonadati</taxon>
        <taxon>Acidobacteriota</taxon>
        <taxon>Holophagae</taxon>
        <taxon>Acanthopleuribacterales</taxon>
        <taxon>Acanthopleuribacteraceae</taxon>
        <taxon>Acanthopleuribacter</taxon>
    </lineage>
</organism>
<feature type="binding site" evidence="10">
    <location>
        <position position="74"/>
    </location>
    <ligand>
        <name>substrate</name>
    </ligand>
</feature>
<dbReference type="EC" id="3.6.1.66" evidence="10"/>
<dbReference type="SUPFAM" id="SSF52972">
    <property type="entry name" value="ITPase-like"/>
    <property type="match status" value="1"/>
</dbReference>
<dbReference type="PANTHER" id="PTHR11067:SF9">
    <property type="entry name" value="INOSINE TRIPHOSPHATE PYROPHOSPHATASE"/>
    <property type="match status" value="1"/>
</dbReference>
<dbReference type="GO" id="GO:0036222">
    <property type="term" value="F:XTP diphosphatase activity"/>
    <property type="evidence" value="ECO:0007669"/>
    <property type="project" value="UniProtKB-UniRule"/>
</dbReference>
<sequence length="202" mass="22062">MVDSVTWLLATGNAGKIKELRRLLAEYPVSVKGLSDYGLKGDAPETGETFIHNAKQKATYYKERVNVPVLADDSGLEIDALQGRPGVHSAYFGNLTTAEERNAYTLDLLKGVPPERRTARFRCMAVFFDGARWFQHDGTVEGWIAEAPRGDGGFGYDPLFLLAPEGPGLAEIDAVEKNKISHRGKAFRGLLADLAEAGVLPR</sequence>
<dbReference type="Gene3D" id="3.90.950.10">
    <property type="match status" value="1"/>
</dbReference>
<feature type="binding site" evidence="10">
    <location>
        <begin position="154"/>
        <end position="157"/>
    </location>
    <ligand>
        <name>substrate</name>
    </ligand>
</feature>
<comment type="cofactor">
    <cofactor evidence="10">
        <name>Mg(2+)</name>
        <dbReference type="ChEBI" id="CHEBI:18420"/>
    </cofactor>
    <text evidence="10">Binds 1 Mg(2+) ion per subunit.</text>
</comment>
<dbReference type="HAMAP" id="MF_01405">
    <property type="entry name" value="Non_canon_purine_NTPase"/>
    <property type="match status" value="1"/>
</dbReference>
<evidence type="ECO:0000256" key="10">
    <source>
        <dbReference type="HAMAP-Rule" id="MF_01405"/>
    </source>
</evidence>
<feature type="binding site" evidence="10">
    <location>
        <begin position="182"/>
        <end position="183"/>
    </location>
    <ligand>
        <name>substrate</name>
    </ligand>
</feature>
<reference evidence="12" key="1">
    <citation type="submission" date="2021-03" db="EMBL/GenBank/DDBJ databases">
        <authorList>
            <person name="Wang G."/>
        </authorList>
    </citation>
    <scope>NUCLEOTIDE SEQUENCE</scope>
    <source>
        <strain evidence="12">KCTC 12899</strain>
    </source>
</reference>
<protein>
    <recommendedName>
        <fullName evidence="10">dITP/XTP pyrophosphatase</fullName>
        <ecNumber evidence="10">3.6.1.66</ecNumber>
    </recommendedName>
    <alternativeName>
        <fullName evidence="10">Non-canonical purine NTP pyrophosphatase</fullName>
    </alternativeName>
    <alternativeName>
        <fullName evidence="10">Non-standard purine NTP pyrophosphatase</fullName>
    </alternativeName>
    <alternativeName>
        <fullName evidence="10">Nucleoside-triphosphate diphosphatase</fullName>
    </alternativeName>
    <alternativeName>
        <fullName evidence="10">Nucleoside-triphosphate pyrophosphatase</fullName>
        <shortName evidence="10">NTPase</shortName>
    </alternativeName>
</protein>
<dbReference type="InterPro" id="IPR029001">
    <property type="entry name" value="ITPase-like_fam"/>
</dbReference>
<accession>A0A8J7U2Z6</accession>
<dbReference type="Proteomes" id="UP000664417">
    <property type="component" value="Unassembled WGS sequence"/>
</dbReference>
<dbReference type="PANTHER" id="PTHR11067">
    <property type="entry name" value="INOSINE TRIPHOSPHATE PYROPHOSPHATASE/HAM1 PROTEIN"/>
    <property type="match status" value="1"/>
</dbReference>
<dbReference type="GO" id="GO:0036220">
    <property type="term" value="F:ITP diphosphatase activity"/>
    <property type="evidence" value="ECO:0007669"/>
    <property type="project" value="UniProtKB-UniRule"/>
</dbReference>
<dbReference type="AlphaFoldDB" id="A0A8J7U2Z6"/>
<dbReference type="Pfam" id="PF01725">
    <property type="entry name" value="Ham1p_like"/>
    <property type="match status" value="1"/>
</dbReference>
<feature type="active site" description="Proton acceptor" evidence="10">
    <location>
        <position position="73"/>
    </location>
</feature>
<evidence type="ECO:0000256" key="5">
    <source>
        <dbReference type="ARBA" id="ARBA00022801"/>
    </source>
</evidence>
<evidence type="ECO:0000256" key="8">
    <source>
        <dbReference type="ARBA" id="ARBA00051875"/>
    </source>
</evidence>
<feature type="binding site" evidence="10">
    <location>
        <position position="73"/>
    </location>
    <ligand>
        <name>Mg(2+)</name>
        <dbReference type="ChEBI" id="CHEBI:18420"/>
    </ligand>
</feature>
<evidence type="ECO:0000256" key="4">
    <source>
        <dbReference type="ARBA" id="ARBA00022741"/>
    </source>
</evidence>
<dbReference type="GO" id="GO:0035870">
    <property type="term" value="F:dITP diphosphatase activity"/>
    <property type="evidence" value="ECO:0007669"/>
    <property type="project" value="UniProtKB-UniRule"/>
</dbReference>
<keyword evidence="7 10" id="KW-0546">Nucleotide metabolism</keyword>
<keyword evidence="3 10" id="KW-0479">Metal-binding</keyword>
<dbReference type="CDD" id="cd00515">
    <property type="entry name" value="HAM1"/>
    <property type="match status" value="1"/>
</dbReference>
<feature type="binding site" evidence="10">
    <location>
        <position position="177"/>
    </location>
    <ligand>
        <name>substrate</name>
    </ligand>
</feature>
<dbReference type="InterPro" id="IPR020922">
    <property type="entry name" value="dITP/XTP_pyrophosphatase"/>
</dbReference>
<feature type="binding site" evidence="10">
    <location>
        <begin position="11"/>
        <end position="16"/>
    </location>
    <ligand>
        <name>substrate</name>
    </ligand>
</feature>
<dbReference type="FunFam" id="3.90.950.10:FF:000001">
    <property type="entry name" value="dITP/XTP pyrophosphatase"/>
    <property type="match status" value="1"/>
</dbReference>
<comment type="caution">
    <text evidence="12">The sequence shown here is derived from an EMBL/GenBank/DDBJ whole genome shotgun (WGS) entry which is preliminary data.</text>
</comment>
<dbReference type="NCBIfam" id="TIGR00042">
    <property type="entry name" value="RdgB/HAM1 family non-canonical purine NTP pyrophosphatase"/>
    <property type="match status" value="1"/>
</dbReference>
<evidence type="ECO:0000256" key="7">
    <source>
        <dbReference type="ARBA" id="ARBA00023080"/>
    </source>
</evidence>
<evidence type="ECO:0000256" key="2">
    <source>
        <dbReference type="ARBA" id="ARBA00011738"/>
    </source>
</evidence>
<dbReference type="GO" id="GO:0000166">
    <property type="term" value="F:nucleotide binding"/>
    <property type="evidence" value="ECO:0007669"/>
    <property type="project" value="UniProtKB-KW"/>
</dbReference>
<evidence type="ECO:0000256" key="9">
    <source>
        <dbReference type="ARBA" id="ARBA00052017"/>
    </source>
</evidence>
<dbReference type="GO" id="GO:0017111">
    <property type="term" value="F:ribonucleoside triphosphate phosphatase activity"/>
    <property type="evidence" value="ECO:0007669"/>
    <property type="project" value="InterPro"/>
</dbReference>